<organism evidence="3 4">
    <name type="scientific">Shinella curvata</name>
    <dbReference type="NCBI Taxonomy" id="1817964"/>
    <lineage>
        <taxon>Bacteria</taxon>
        <taxon>Pseudomonadati</taxon>
        <taxon>Pseudomonadota</taxon>
        <taxon>Alphaproteobacteria</taxon>
        <taxon>Hyphomicrobiales</taxon>
        <taxon>Rhizobiaceae</taxon>
        <taxon>Shinella</taxon>
    </lineage>
</organism>
<dbReference type="Pfam" id="PF13561">
    <property type="entry name" value="adh_short_C2"/>
    <property type="match status" value="1"/>
</dbReference>
<comment type="similarity">
    <text evidence="1">Belongs to the short-chain dehydrogenases/reductases (SDR) family.</text>
</comment>
<name>A0ABT8XL75_9HYPH</name>
<accession>A0ABT8XL75</accession>
<dbReference type="PRINTS" id="PR00080">
    <property type="entry name" value="SDRFAMILY"/>
</dbReference>
<comment type="caution">
    <text evidence="3">The sequence shown here is derived from an EMBL/GenBank/DDBJ whole genome shotgun (WGS) entry which is preliminary data.</text>
</comment>
<evidence type="ECO:0000313" key="4">
    <source>
        <dbReference type="Proteomes" id="UP001177080"/>
    </source>
</evidence>
<keyword evidence="2" id="KW-0560">Oxidoreductase</keyword>
<dbReference type="InterPro" id="IPR020904">
    <property type="entry name" value="Sc_DH/Rdtase_CS"/>
</dbReference>
<dbReference type="PANTHER" id="PTHR24321:SF8">
    <property type="entry name" value="ESTRADIOL 17-BETA-DEHYDROGENASE 8-RELATED"/>
    <property type="match status" value="1"/>
</dbReference>
<dbReference type="EMBL" id="WHSC02000013">
    <property type="protein sequence ID" value="MDO6124480.1"/>
    <property type="molecule type" value="Genomic_DNA"/>
</dbReference>
<evidence type="ECO:0000313" key="3">
    <source>
        <dbReference type="EMBL" id="MDO6124480.1"/>
    </source>
</evidence>
<dbReference type="PANTHER" id="PTHR24321">
    <property type="entry name" value="DEHYDROGENASES, SHORT CHAIN"/>
    <property type="match status" value="1"/>
</dbReference>
<dbReference type="RefSeq" id="WP_244763612.1">
    <property type="nucleotide sequence ID" value="NZ_JALJCJ010000008.1"/>
</dbReference>
<dbReference type="PROSITE" id="PS00061">
    <property type="entry name" value="ADH_SHORT"/>
    <property type="match status" value="1"/>
</dbReference>
<dbReference type="SUPFAM" id="SSF51735">
    <property type="entry name" value="NAD(P)-binding Rossmann-fold domains"/>
    <property type="match status" value="1"/>
</dbReference>
<evidence type="ECO:0000256" key="2">
    <source>
        <dbReference type="ARBA" id="ARBA00023002"/>
    </source>
</evidence>
<protein>
    <submittedName>
        <fullName evidence="3">SDR family oxidoreductase</fullName>
    </submittedName>
</protein>
<dbReference type="PRINTS" id="PR00081">
    <property type="entry name" value="GDHRDH"/>
</dbReference>
<reference evidence="3" key="1">
    <citation type="submission" date="2022-04" db="EMBL/GenBank/DDBJ databases">
        <title>Shinella lacus sp. nov., a novel member of the genus Shinella from water.</title>
        <authorList>
            <person name="Deng Y."/>
        </authorList>
    </citation>
    <scope>NUCLEOTIDE SEQUENCE</scope>
    <source>
        <strain evidence="3">JCM 31239</strain>
    </source>
</reference>
<keyword evidence="4" id="KW-1185">Reference proteome</keyword>
<gene>
    <name evidence="3" type="ORF">GB928_025125</name>
</gene>
<dbReference type="InterPro" id="IPR002347">
    <property type="entry name" value="SDR_fam"/>
</dbReference>
<dbReference type="InterPro" id="IPR036291">
    <property type="entry name" value="NAD(P)-bd_dom_sf"/>
</dbReference>
<sequence>MAGRLEGKVALVTGGRGGIGRAICARFVREGATVYAADLSDAGSMGAVPANDGRFVRLDVTSEDEAIAAMAEVERLSGKLDILVNAAGIELEKTIEHTTLEEWNRSFAVNLTGTFLAAKHALPLLRRAAGGGTTASIINFGSYDGFIADPGLAAYCATKGAVHALTRAMAVDHGPEGIRVNAVCPGYVDTPMLQSFFSGAGSGGAGGTIDSLKEAVCNVHPIRSYGTPDDIANLVNWLASDEARYATGQLWVLDGGLSAQVQQMRL</sequence>
<proteinExistence type="inferred from homology"/>
<evidence type="ECO:0000256" key="1">
    <source>
        <dbReference type="ARBA" id="ARBA00006484"/>
    </source>
</evidence>
<dbReference type="Proteomes" id="UP001177080">
    <property type="component" value="Unassembled WGS sequence"/>
</dbReference>
<dbReference type="Gene3D" id="3.40.50.720">
    <property type="entry name" value="NAD(P)-binding Rossmann-like Domain"/>
    <property type="match status" value="1"/>
</dbReference>